<dbReference type="EC" id="2.4.1.-" evidence="10"/>
<feature type="transmembrane region" description="Helical" evidence="10">
    <location>
        <begin position="304"/>
        <end position="326"/>
    </location>
</feature>
<keyword evidence="4 10" id="KW-0328">Glycosyltransferase</keyword>
<reference evidence="11" key="1">
    <citation type="submission" date="2022-08" db="UniProtKB">
        <authorList>
            <consortium name="EnsemblMetazoa"/>
        </authorList>
    </citation>
    <scope>IDENTIFICATION</scope>
    <source>
        <strain evidence="11">EBRO</strain>
    </source>
</reference>
<dbReference type="GO" id="GO:0042281">
    <property type="term" value="F:dolichyl pyrophosphate Man9GlcNAc2 alpha-1,3-glucosyltransferase activity"/>
    <property type="evidence" value="ECO:0007669"/>
    <property type="project" value="TreeGrafter"/>
</dbReference>
<dbReference type="STRING" id="41427.A0A182IZZ9"/>
<evidence type="ECO:0000256" key="5">
    <source>
        <dbReference type="ARBA" id="ARBA00022679"/>
    </source>
</evidence>
<evidence type="ECO:0000256" key="6">
    <source>
        <dbReference type="ARBA" id="ARBA00022692"/>
    </source>
</evidence>
<proteinExistence type="inferred from homology"/>
<evidence type="ECO:0000256" key="10">
    <source>
        <dbReference type="RuleBase" id="RU363110"/>
    </source>
</evidence>
<evidence type="ECO:0000256" key="2">
    <source>
        <dbReference type="ARBA" id="ARBA00004922"/>
    </source>
</evidence>
<evidence type="ECO:0000256" key="8">
    <source>
        <dbReference type="ARBA" id="ARBA00022989"/>
    </source>
</evidence>
<evidence type="ECO:0000256" key="7">
    <source>
        <dbReference type="ARBA" id="ARBA00022824"/>
    </source>
</evidence>
<evidence type="ECO:0000256" key="1">
    <source>
        <dbReference type="ARBA" id="ARBA00004477"/>
    </source>
</evidence>
<evidence type="ECO:0000256" key="4">
    <source>
        <dbReference type="ARBA" id="ARBA00022676"/>
    </source>
</evidence>
<name>A0A182IZZ9_ANOAO</name>
<feature type="transmembrane region" description="Helical" evidence="10">
    <location>
        <begin position="451"/>
        <end position="475"/>
    </location>
</feature>
<dbReference type="GO" id="GO:0005789">
    <property type="term" value="C:endoplasmic reticulum membrane"/>
    <property type="evidence" value="ECO:0007669"/>
    <property type="project" value="UniProtKB-SubCell"/>
</dbReference>
<dbReference type="AlphaFoldDB" id="A0A182IZZ9"/>
<keyword evidence="5 10" id="KW-0808">Transferase</keyword>
<comment type="pathway">
    <text evidence="2 10">Protein modification; protein glycosylation.</text>
</comment>
<keyword evidence="8 10" id="KW-1133">Transmembrane helix</keyword>
<dbReference type="Pfam" id="PF03155">
    <property type="entry name" value="Alg6_Alg8"/>
    <property type="match status" value="1"/>
</dbReference>
<keyword evidence="6 10" id="KW-0812">Transmembrane</keyword>
<protein>
    <recommendedName>
        <fullName evidence="10">Alpha-1,3-glucosyltransferase</fullName>
        <ecNumber evidence="10">2.4.1.-</ecNumber>
    </recommendedName>
</protein>
<evidence type="ECO:0000313" key="11">
    <source>
        <dbReference type="EnsemblMetazoa" id="AATE008722-PA.1"/>
    </source>
</evidence>
<feature type="transmembrane region" description="Helical" evidence="10">
    <location>
        <begin position="338"/>
        <end position="356"/>
    </location>
</feature>
<feature type="transmembrane region" description="Helical" evidence="10">
    <location>
        <begin position="244"/>
        <end position="262"/>
    </location>
</feature>
<feature type="transmembrane region" description="Helical" evidence="10">
    <location>
        <begin position="119"/>
        <end position="138"/>
    </location>
</feature>
<dbReference type="PANTHER" id="PTHR12413">
    <property type="entry name" value="DOLICHYL GLYCOSYLTRANSFERASE"/>
    <property type="match status" value="1"/>
</dbReference>
<organism evidence="11">
    <name type="scientific">Anopheles atroparvus</name>
    <name type="common">European mosquito</name>
    <dbReference type="NCBI Taxonomy" id="41427"/>
    <lineage>
        <taxon>Eukaryota</taxon>
        <taxon>Metazoa</taxon>
        <taxon>Ecdysozoa</taxon>
        <taxon>Arthropoda</taxon>
        <taxon>Hexapoda</taxon>
        <taxon>Insecta</taxon>
        <taxon>Pterygota</taxon>
        <taxon>Neoptera</taxon>
        <taxon>Endopterygota</taxon>
        <taxon>Diptera</taxon>
        <taxon>Nematocera</taxon>
        <taxon>Culicoidea</taxon>
        <taxon>Culicidae</taxon>
        <taxon>Anophelinae</taxon>
        <taxon>Anopheles</taxon>
    </lineage>
</organism>
<accession>A0A182IZZ9</accession>
<feature type="transmembrane region" description="Helical" evidence="10">
    <location>
        <begin position="362"/>
        <end position="384"/>
    </location>
</feature>
<comment type="similarity">
    <text evidence="3 10">Belongs to the ALG6/ALG8 glucosyltransferase family.</text>
</comment>
<dbReference type="InterPro" id="IPR004856">
    <property type="entry name" value="Glyco_trans_ALG6/ALG8"/>
</dbReference>
<keyword evidence="9 10" id="KW-0472">Membrane</keyword>
<keyword evidence="7 10" id="KW-0256">Endoplasmic reticulum</keyword>
<dbReference type="EnsemblMetazoa" id="AATE008722-RA">
    <property type="protein sequence ID" value="AATE008722-PA.1"/>
    <property type="gene ID" value="AATE008722"/>
</dbReference>
<evidence type="ECO:0000256" key="9">
    <source>
        <dbReference type="ARBA" id="ARBA00023136"/>
    </source>
</evidence>
<feature type="transmembrane region" description="Helical" evidence="10">
    <location>
        <begin position="175"/>
        <end position="202"/>
    </location>
</feature>
<feature type="transmembrane region" description="Helical" evidence="10">
    <location>
        <begin position="150"/>
        <end position="169"/>
    </location>
</feature>
<dbReference type="Gene3D" id="3.30.300.90">
    <property type="entry name" value="BolA-like"/>
    <property type="match status" value="1"/>
</dbReference>
<dbReference type="InterPro" id="IPR036065">
    <property type="entry name" value="BolA-like_sf"/>
</dbReference>
<feature type="transmembrane region" description="Helical" evidence="10">
    <location>
        <begin position="487"/>
        <end position="508"/>
    </location>
</feature>
<comment type="subcellular location">
    <subcellularLocation>
        <location evidence="1 10">Endoplasmic reticulum membrane</location>
        <topology evidence="1 10">Multi-pass membrane protein</topology>
    </subcellularLocation>
</comment>
<sequence length="534" mass="59715">MDGRSKTLWFALAAGAIFLRATVSLHSYSGQNRPPMYGDYEAQRHWQEVTVNLPVSDWYRNTTDNDLLYWGLDYPPLTAYHSYLVGTWARRTHGEAFVALHTSRGIGTEEHKHFMRNTVLLVDAVLYIPALLFALHCVRQLVSVPVQEELLLALAVLYPGQILIDNGHFQYNNISLALCALAVVAIVRKATLLGAMLFCLALNYKQMELYHALPFFFYLLRDCILGKENHRTAGRKLLAGVRKLSLLGVTVIVTFAILWLPWLGSLESLGQVVHRIFPVARGVFEDKVSNVWCVVNVFVKLKNFPVTTMALVCLLCTALAVLPSGLHLLLQRTSNARSFLYSLTVTALGFFLFSFQVHEKSILLAALPAVLLLPLEPLASYWFLQMSTFSMLPLLHKDGLTGAYLALTLVTLTLPRVAAAFEPSNRSSACPRYDTFHVGQLLRGSVDRTRAIVFTTLFYVSLVGQVALLLAFLYLPPPSRLPFLYPLAISAYSCGHFVLFFLLVNAALEEELKTIHAFSQKTYTPEQWAGEGGQ</sequence>
<dbReference type="PANTHER" id="PTHR12413:SF1">
    <property type="entry name" value="DOLICHYL PYROPHOSPHATE MAN9GLCNAC2 ALPHA-1,3-GLUCOSYLTRANSFERASE"/>
    <property type="match status" value="1"/>
</dbReference>
<evidence type="ECO:0000256" key="3">
    <source>
        <dbReference type="ARBA" id="ARBA00008715"/>
    </source>
</evidence>
<dbReference type="SUPFAM" id="SSF82657">
    <property type="entry name" value="BolA-like"/>
    <property type="match status" value="1"/>
</dbReference>
<dbReference type="VEuPathDB" id="VectorBase:AATE008722"/>